<dbReference type="RefSeq" id="WP_075086515.1">
    <property type="nucleotide sequence ID" value="NZ_CP042912.1"/>
</dbReference>
<dbReference type="KEGG" id="mff:MFFC18_23410"/>
<evidence type="ECO:0000313" key="2">
    <source>
        <dbReference type="Proteomes" id="UP000322214"/>
    </source>
</evidence>
<keyword evidence="2" id="KW-1185">Reference proteome</keyword>
<evidence type="ECO:0008006" key="3">
    <source>
        <dbReference type="Google" id="ProtNLM"/>
    </source>
</evidence>
<dbReference type="STRING" id="980251.GCA_001642875_04854"/>
<organism evidence="1 2">
    <name type="scientific">Mariniblastus fucicola</name>
    <dbReference type="NCBI Taxonomy" id="980251"/>
    <lineage>
        <taxon>Bacteria</taxon>
        <taxon>Pseudomonadati</taxon>
        <taxon>Planctomycetota</taxon>
        <taxon>Planctomycetia</taxon>
        <taxon>Pirellulales</taxon>
        <taxon>Pirellulaceae</taxon>
        <taxon>Mariniblastus</taxon>
    </lineage>
</organism>
<dbReference type="EMBL" id="CP042912">
    <property type="protein sequence ID" value="QEG22461.1"/>
    <property type="molecule type" value="Genomic_DNA"/>
</dbReference>
<name>A0A5B9PI10_9BACT</name>
<dbReference type="OrthoDB" id="250042at2"/>
<dbReference type="AlphaFoldDB" id="A0A5B9PI10"/>
<accession>A0A5B9PI10</accession>
<evidence type="ECO:0000313" key="1">
    <source>
        <dbReference type="EMBL" id="QEG22461.1"/>
    </source>
</evidence>
<sequence>MKQFQDVCEEHYINLNLTTETKLPQQRESVMHFFEQLRKRYPGMRNFYSREDGDHVLEEDKDGGSYRWVTLDSKRLSSGFMKPETFEIGCEQHLAILDAVPHQLSISPLDCETLNLTYGFEFAYSGNQYHLLANALGIGASFEKALEIPGTKMVSLDPTIQFSLVPDCRIQARLSFEPRTTAYHVKTNEFPEENLSVFLTLRKYGSIDSGETYVSTFQDLMRRGQKLVDEYLMENILVPLQTAILID</sequence>
<reference evidence="1 2" key="1">
    <citation type="submission" date="2019-08" db="EMBL/GenBank/DDBJ databases">
        <title>Deep-cultivation of Planctomycetes and their phenomic and genomic characterization uncovers novel biology.</title>
        <authorList>
            <person name="Wiegand S."/>
            <person name="Jogler M."/>
            <person name="Boedeker C."/>
            <person name="Pinto D."/>
            <person name="Vollmers J."/>
            <person name="Rivas-Marin E."/>
            <person name="Kohn T."/>
            <person name="Peeters S.H."/>
            <person name="Heuer A."/>
            <person name="Rast P."/>
            <person name="Oberbeckmann S."/>
            <person name="Bunk B."/>
            <person name="Jeske O."/>
            <person name="Meyerdierks A."/>
            <person name="Storesund J.E."/>
            <person name="Kallscheuer N."/>
            <person name="Luecker S."/>
            <person name="Lage O.M."/>
            <person name="Pohl T."/>
            <person name="Merkel B.J."/>
            <person name="Hornburger P."/>
            <person name="Mueller R.-W."/>
            <person name="Bruemmer F."/>
            <person name="Labrenz M."/>
            <person name="Spormann A.M."/>
            <person name="Op den Camp H."/>
            <person name="Overmann J."/>
            <person name="Amann R."/>
            <person name="Jetten M.S.M."/>
            <person name="Mascher T."/>
            <person name="Medema M.H."/>
            <person name="Devos D.P."/>
            <person name="Kaster A.-K."/>
            <person name="Ovreas L."/>
            <person name="Rohde M."/>
            <person name="Galperin M.Y."/>
            <person name="Jogler C."/>
        </authorList>
    </citation>
    <scope>NUCLEOTIDE SEQUENCE [LARGE SCALE GENOMIC DNA]</scope>
    <source>
        <strain evidence="1 2">FC18</strain>
    </source>
</reference>
<gene>
    <name evidence="1" type="ORF">MFFC18_23410</name>
</gene>
<dbReference type="Proteomes" id="UP000322214">
    <property type="component" value="Chromosome"/>
</dbReference>
<proteinExistence type="predicted"/>
<protein>
    <recommendedName>
        <fullName evidence="3">TIGR04255 family protein</fullName>
    </recommendedName>
</protein>